<comment type="caution">
    <text evidence="4">The sequence shown here is derived from an EMBL/GenBank/DDBJ whole genome shotgun (WGS) entry which is preliminary data.</text>
</comment>
<evidence type="ECO:0000256" key="2">
    <source>
        <dbReference type="ARBA" id="ARBA00023315"/>
    </source>
</evidence>
<protein>
    <submittedName>
        <fullName evidence="4">GNAT family N-acetyltransferase</fullName>
    </submittedName>
</protein>
<dbReference type="Proteomes" id="UP000823868">
    <property type="component" value="Unassembled WGS sequence"/>
</dbReference>
<keyword evidence="2" id="KW-0012">Acyltransferase</keyword>
<proteinExistence type="predicted"/>
<dbReference type="PANTHER" id="PTHR10545:SF29">
    <property type="entry name" value="GH14572P-RELATED"/>
    <property type="match status" value="1"/>
</dbReference>
<dbReference type="AlphaFoldDB" id="A0A9D1Y9Y5"/>
<dbReference type="Pfam" id="PF00583">
    <property type="entry name" value="Acetyltransf_1"/>
    <property type="match status" value="1"/>
</dbReference>
<gene>
    <name evidence="4" type="ORF">H9841_08920</name>
</gene>
<reference evidence="4" key="2">
    <citation type="submission" date="2021-04" db="EMBL/GenBank/DDBJ databases">
        <authorList>
            <person name="Gilroy R."/>
        </authorList>
    </citation>
    <scope>NUCLEOTIDE SEQUENCE</scope>
    <source>
        <strain evidence="4">ChiBcec16_6824</strain>
    </source>
</reference>
<dbReference type="CDD" id="cd04301">
    <property type="entry name" value="NAT_SF"/>
    <property type="match status" value="1"/>
</dbReference>
<evidence type="ECO:0000256" key="1">
    <source>
        <dbReference type="ARBA" id="ARBA00022679"/>
    </source>
</evidence>
<name>A0A9D1Y9Y5_9FIRM</name>
<dbReference type="Gene3D" id="3.40.630.30">
    <property type="match status" value="1"/>
</dbReference>
<evidence type="ECO:0000313" key="4">
    <source>
        <dbReference type="EMBL" id="HIY22005.1"/>
    </source>
</evidence>
<dbReference type="InterPro" id="IPR051016">
    <property type="entry name" value="Diverse_Substrate_AcTransf"/>
</dbReference>
<feature type="domain" description="N-acetyltransferase" evidence="3">
    <location>
        <begin position="2"/>
        <end position="157"/>
    </location>
</feature>
<dbReference type="InterPro" id="IPR000182">
    <property type="entry name" value="GNAT_dom"/>
</dbReference>
<evidence type="ECO:0000313" key="5">
    <source>
        <dbReference type="Proteomes" id="UP000823868"/>
    </source>
</evidence>
<dbReference type="InterPro" id="IPR016181">
    <property type="entry name" value="Acyl_CoA_acyltransferase"/>
</dbReference>
<dbReference type="SUPFAM" id="SSF55729">
    <property type="entry name" value="Acyl-CoA N-acyltransferases (Nat)"/>
    <property type="match status" value="1"/>
</dbReference>
<dbReference type="EMBL" id="DXDX01000165">
    <property type="protein sequence ID" value="HIY22005.1"/>
    <property type="molecule type" value="Genomic_DNA"/>
</dbReference>
<dbReference type="PANTHER" id="PTHR10545">
    <property type="entry name" value="DIAMINE N-ACETYLTRANSFERASE"/>
    <property type="match status" value="1"/>
</dbReference>
<organism evidence="4 5">
    <name type="scientific">Candidatus Flavonifractor merdigallinarum</name>
    <dbReference type="NCBI Taxonomy" id="2838589"/>
    <lineage>
        <taxon>Bacteria</taxon>
        <taxon>Bacillati</taxon>
        <taxon>Bacillota</taxon>
        <taxon>Clostridia</taxon>
        <taxon>Eubacteriales</taxon>
        <taxon>Oscillospiraceae</taxon>
        <taxon>Flavonifractor</taxon>
    </lineage>
</organism>
<keyword evidence="1" id="KW-0808">Transferase</keyword>
<dbReference type="GO" id="GO:0008080">
    <property type="term" value="F:N-acetyltransferase activity"/>
    <property type="evidence" value="ECO:0007669"/>
    <property type="project" value="UniProtKB-ARBA"/>
</dbReference>
<reference evidence="4" key="1">
    <citation type="journal article" date="2021" name="PeerJ">
        <title>Extensive microbial diversity within the chicken gut microbiome revealed by metagenomics and culture.</title>
        <authorList>
            <person name="Gilroy R."/>
            <person name="Ravi A."/>
            <person name="Getino M."/>
            <person name="Pursley I."/>
            <person name="Horton D.L."/>
            <person name="Alikhan N.F."/>
            <person name="Baker D."/>
            <person name="Gharbi K."/>
            <person name="Hall N."/>
            <person name="Watson M."/>
            <person name="Adriaenssens E.M."/>
            <person name="Foster-Nyarko E."/>
            <person name="Jarju S."/>
            <person name="Secka A."/>
            <person name="Antonio M."/>
            <person name="Oren A."/>
            <person name="Chaudhuri R.R."/>
            <person name="La Ragione R."/>
            <person name="Hildebrand F."/>
            <person name="Pallen M.J."/>
        </authorList>
    </citation>
    <scope>NUCLEOTIDE SEQUENCE</scope>
    <source>
        <strain evidence="4">ChiBcec16_6824</strain>
    </source>
</reference>
<sequence length="192" mass="21411">MLNIRLMTGADQDAVMPMVEDFYHSPAVEHPVDPAVLERTFQDAIDANEPLLTGLVLEEEGKAVGYAYLTECYSGEVGGRCVFFEEMYFQPQCRGKGYGTQVFRWVKEHYPHHRRVRLEVTDSNPGAIRLYEKLGFRFLEYRQMVLEGGFAGFQTDKLSGGREDGCESGMSGPVDGHGDTLQLHSVGGAPLL</sequence>
<evidence type="ECO:0000259" key="3">
    <source>
        <dbReference type="PROSITE" id="PS51186"/>
    </source>
</evidence>
<dbReference type="PROSITE" id="PS51186">
    <property type="entry name" value="GNAT"/>
    <property type="match status" value="1"/>
</dbReference>
<accession>A0A9D1Y9Y5</accession>